<evidence type="ECO:0000256" key="7">
    <source>
        <dbReference type="ARBA" id="ARBA00022840"/>
    </source>
</evidence>
<evidence type="ECO:0000256" key="12">
    <source>
        <dbReference type="ARBA" id="ARBA00058382"/>
    </source>
</evidence>
<comment type="function">
    <text evidence="12 19">Catalyzes the ATP-dependent transfer of a sulfur to tRNA to produce 4-thiouridine in position 8 of tRNAs, which functions as a near-UV photosensor. Also catalyzes the transfer of sulfur to the sulfur carrier protein ThiS, forming ThiS-thiocarboxylate. This is a step in the synthesis of thiazole, in the thiamine biosynthesis pathway. The sulfur is donated as persulfide by IscS.</text>
</comment>
<dbReference type="KEGG" id="ibu:IB211_00336"/>
<feature type="binding site" evidence="19">
    <location>
        <begin position="209"/>
        <end position="210"/>
    </location>
    <ligand>
        <name>ATP</name>
        <dbReference type="ChEBI" id="CHEBI:30616"/>
    </ligand>
</feature>
<dbReference type="GO" id="GO:0000049">
    <property type="term" value="F:tRNA binding"/>
    <property type="evidence" value="ECO:0007669"/>
    <property type="project" value="UniProtKB-UniRule"/>
</dbReference>
<dbReference type="CDD" id="cd11716">
    <property type="entry name" value="THUMP_ThiI"/>
    <property type="match status" value="1"/>
</dbReference>
<dbReference type="GO" id="GO:0140741">
    <property type="term" value="F:tRNA-uracil-4 sulfurtransferase activity"/>
    <property type="evidence" value="ECO:0007669"/>
    <property type="project" value="UniProtKB-EC"/>
</dbReference>
<evidence type="ECO:0000256" key="1">
    <source>
        <dbReference type="ARBA" id="ARBA00004496"/>
    </source>
</evidence>
<comment type="subcellular location">
    <subcellularLocation>
        <location evidence="1 19">Cytoplasm</location>
    </subcellularLocation>
</comment>
<keyword evidence="6 19" id="KW-0547">Nucleotide-binding</keyword>
<dbReference type="PROSITE" id="PS51165">
    <property type="entry name" value="THUMP"/>
    <property type="match status" value="1"/>
</dbReference>
<dbReference type="InterPro" id="IPR004114">
    <property type="entry name" value="THUMP_dom"/>
</dbReference>
<dbReference type="eggNOG" id="COG0301">
    <property type="taxonomic scope" value="Bacteria"/>
</dbReference>
<dbReference type="EMBL" id="CP011307">
    <property type="protein sequence ID" value="ALP92731.1"/>
    <property type="molecule type" value="Genomic_DNA"/>
</dbReference>
<sequence length="390" mass="43353">MTEMILLKLGELVLKGANRHTFEDKLKSNIARRLRPLGKFRVYTRQSTTYVEPLSDACDMDAAYEAMKHVFGVVGISRAKACEKTREAMLETARSYLGDKLSAAHTFKVESKRADKSFPMTSIALSQWVGGELDDLYSNLQVDVHQPELTVHLEVRDYAAFVHADPEPGAGGLPVGTSGRALSLLSGGIDSPVASWMMAKRGVALEMVHFYSYPYTSPEAREKVLELAKLLTPWCGRLTVHVVPFTHIQEELRRSCPEDYFTLLMRRFMMRIAEGVARRTGCRAVVTGESLGQVASQTMDAMAVTGAVTALPIFRPLVGMDKEEAVRIARKIGTFETSILPYEDCCTVFTPRHPRTRPRLEDVEAIEEPLDMEGLVKEALEGIERVQVGG</sequence>
<dbReference type="HAMAP" id="MF_00021">
    <property type="entry name" value="ThiI"/>
    <property type="match status" value="1"/>
</dbReference>
<keyword evidence="8 19" id="KW-0694">RNA-binding</keyword>
<dbReference type="CDD" id="cd01712">
    <property type="entry name" value="PPase_ThiI"/>
    <property type="match status" value="1"/>
</dbReference>
<keyword evidence="4 19" id="KW-0820">tRNA-binding</keyword>
<feature type="binding site" evidence="19">
    <location>
        <position position="297"/>
    </location>
    <ligand>
        <name>ATP</name>
        <dbReference type="ChEBI" id="CHEBI:30616"/>
    </ligand>
</feature>
<evidence type="ECO:0000313" key="21">
    <source>
        <dbReference type="EMBL" id="ALP92731.1"/>
    </source>
</evidence>
<dbReference type="NCBIfam" id="TIGR00342">
    <property type="entry name" value="tRNA uracil 4-sulfurtransferase ThiI"/>
    <property type="match status" value="1"/>
</dbReference>
<keyword evidence="9 19" id="KW-0784">Thiamine biosynthesis</keyword>
<comment type="similarity">
    <text evidence="13 19">Belongs to the ThiI family.</text>
</comment>
<evidence type="ECO:0000256" key="9">
    <source>
        <dbReference type="ARBA" id="ARBA00022977"/>
    </source>
</evidence>
<dbReference type="EC" id="2.8.1.4" evidence="14 19"/>
<reference evidence="22" key="2">
    <citation type="submission" date="2015-04" db="EMBL/GenBank/DDBJ databases">
        <title>A butyrogenic pathway from the amino acid lysine in a human gut commensal.</title>
        <authorList>
            <person name="de Vos W.M."/>
            <person name="Bui N.T.P."/>
            <person name="Plugge C.M."/>
            <person name="Ritari J."/>
        </authorList>
    </citation>
    <scope>NUCLEOTIDE SEQUENCE [LARGE SCALE GENOMIC DNA]</scope>
    <source>
        <strain evidence="22">AF211</strain>
    </source>
</reference>
<evidence type="ECO:0000256" key="15">
    <source>
        <dbReference type="ARBA" id="ARBA00071867"/>
    </source>
</evidence>
<dbReference type="RefSeq" id="WP_058116897.1">
    <property type="nucleotide sequence ID" value="NZ_CP011307.1"/>
</dbReference>
<proteinExistence type="inferred from homology"/>
<evidence type="ECO:0000256" key="16">
    <source>
        <dbReference type="ARBA" id="ARBA00075337"/>
    </source>
</evidence>
<evidence type="ECO:0000256" key="14">
    <source>
        <dbReference type="ARBA" id="ARBA00066827"/>
    </source>
</evidence>
<gene>
    <name evidence="19" type="primary">thiI</name>
    <name evidence="21" type="ORF">IB211_00336</name>
</gene>
<dbReference type="SUPFAM" id="SSF143437">
    <property type="entry name" value="THUMP domain-like"/>
    <property type="match status" value="1"/>
</dbReference>
<dbReference type="GO" id="GO:0009228">
    <property type="term" value="P:thiamine biosynthetic process"/>
    <property type="evidence" value="ECO:0007669"/>
    <property type="project" value="UniProtKB-KW"/>
</dbReference>
<dbReference type="Gene3D" id="3.30.2130.30">
    <property type="match status" value="1"/>
</dbReference>
<dbReference type="SMART" id="SM00981">
    <property type="entry name" value="THUMP"/>
    <property type="match status" value="1"/>
</dbReference>
<dbReference type="Pfam" id="PF02568">
    <property type="entry name" value="ThiI"/>
    <property type="match status" value="1"/>
</dbReference>
<dbReference type="Pfam" id="PF22025">
    <property type="entry name" value="ThiI_fer"/>
    <property type="match status" value="1"/>
</dbReference>
<dbReference type="InterPro" id="IPR003720">
    <property type="entry name" value="tRNA_STrfase"/>
</dbReference>
<dbReference type="GO" id="GO:0005524">
    <property type="term" value="F:ATP binding"/>
    <property type="evidence" value="ECO:0007669"/>
    <property type="project" value="UniProtKB-UniRule"/>
</dbReference>
<dbReference type="GO" id="GO:0002937">
    <property type="term" value="P:tRNA 4-thiouridine biosynthesis"/>
    <property type="evidence" value="ECO:0007669"/>
    <property type="project" value="TreeGrafter"/>
</dbReference>
<dbReference type="GO" id="GO:0009229">
    <property type="term" value="P:thiamine diphosphate biosynthetic process"/>
    <property type="evidence" value="ECO:0007669"/>
    <property type="project" value="UniProtKB-UniRule"/>
</dbReference>
<evidence type="ECO:0000256" key="11">
    <source>
        <dbReference type="ARBA" id="ARBA00052330"/>
    </source>
</evidence>
<dbReference type="PATRIC" id="fig|1297617.4.peg.340"/>
<dbReference type="InterPro" id="IPR020536">
    <property type="entry name" value="ThiI_AANH"/>
</dbReference>
<evidence type="ECO:0000256" key="2">
    <source>
        <dbReference type="ARBA" id="ARBA00004948"/>
    </source>
</evidence>
<evidence type="ECO:0000256" key="17">
    <source>
        <dbReference type="ARBA" id="ARBA00077849"/>
    </source>
</evidence>
<dbReference type="PANTHER" id="PTHR43209">
    <property type="entry name" value="TRNA SULFURTRANSFERASE"/>
    <property type="match status" value="1"/>
</dbReference>
<dbReference type="GO" id="GO:0052837">
    <property type="term" value="P:thiazole biosynthetic process"/>
    <property type="evidence" value="ECO:0007669"/>
    <property type="project" value="TreeGrafter"/>
</dbReference>
<feature type="binding site" evidence="19">
    <location>
        <begin position="184"/>
        <end position="185"/>
    </location>
    <ligand>
        <name>ATP</name>
        <dbReference type="ChEBI" id="CHEBI:30616"/>
    </ligand>
</feature>
<evidence type="ECO:0000256" key="6">
    <source>
        <dbReference type="ARBA" id="ARBA00022741"/>
    </source>
</evidence>
<dbReference type="SUPFAM" id="SSF52402">
    <property type="entry name" value="Adenine nucleotide alpha hydrolases-like"/>
    <property type="match status" value="1"/>
</dbReference>
<feature type="binding site" evidence="19">
    <location>
        <position position="288"/>
    </location>
    <ligand>
        <name>ATP</name>
        <dbReference type="ChEBI" id="CHEBI:30616"/>
    </ligand>
</feature>
<dbReference type="AlphaFoldDB" id="A0A0S2W050"/>
<comment type="pathway">
    <text evidence="2 19">Cofactor biosynthesis; thiamine diphosphate biosynthesis.</text>
</comment>
<dbReference type="PANTHER" id="PTHR43209:SF1">
    <property type="entry name" value="TRNA SULFURTRANSFERASE"/>
    <property type="match status" value="1"/>
</dbReference>
<protein>
    <recommendedName>
        <fullName evidence="15 19">Probable tRNA sulfurtransferase</fullName>
        <ecNumber evidence="14 19">2.8.1.4</ecNumber>
    </recommendedName>
    <alternativeName>
        <fullName evidence="16 19">Sulfur carrier protein ThiS sulfurtransferase</fullName>
    </alternativeName>
    <alternativeName>
        <fullName evidence="17 19">Thiamine biosynthesis protein ThiI</fullName>
    </alternativeName>
    <alternativeName>
        <fullName evidence="18 19">tRNA 4-thiouridine synthase</fullName>
    </alternativeName>
</protein>
<evidence type="ECO:0000313" key="22">
    <source>
        <dbReference type="Proteomes" id="UP000064844"/>
    </source>
</evidence>
<keyword evidence="7 19" id="KW-0067">ATP-binding</keyword>
<keyword evidence="3 19" id="KW-0963">Cytoplasm</keyword>
<evidence type="ECO:0000259" key="20">
    <source>
        <dbReference type="PROSITE" id="PS51165"/>
    </source>
</evidence>
<dbReference type="FunFam" id="3.40.50.620:FF:000053">
    <property type="entry name" value="Probable tRNA sulfurtransferase"/>
    <property type="match status" value="1"/>
</dbReference>
<keyword evidence="5 19" id="KW-0808">Transferase</keyword>
<accession>A0A0S2W050</accession>
<dbReference type="InterPro" id="IPR050102">
    <property type="entry name" value="tRNA_sulfurtransferase_ThiI"/>
</dbReference>
<dbReference type="Gene3D" id="3.40.50.620">
    <property type="entry name" value="HUPs"/>
    <property type="match status" value="1"/>
</dbReference>
<dbReference type="UniPathway" id="UPA00060"/>
<evidence type="ECO:0000256" key="3">
    <source>
        <dbReference type="ARBA" id="ARBA00022490"/>
    </source>
</evidence>
<feature type="binding site" evidence="19">
    <location>
        <position position="266"/>
    </location>
    <ligand>
        <name>ATP</name>
        <dbReference type="ChEBI" id="CHEBI:30616"/>
    </ligand>
</feature>
<dbReference type="InterPro" id="IPR049961">
    <property type="entry name" value="ThiI_N"/>
</dbReference>
<dbReference type="GO" id="GO:0005829">
    <property type="term" value="C:cytosol"/>
    <property type="evidence" value="ECO:0007669"/>
    <property type="project" value="TreeGrafter"/>
</dbReference>
<dbReference type="Proteomes" id="UP000064844">
    <property type="component" value="Chromosome"/>
</dbReference>
<dbReference type="InterPro" id="IPR054173">
    <property type="entry name" value="ThiI_fer"/>
</dbReference>
<dbReference type="GO" id="GO:0004810">
    <property type="term" value="F:CCA tRNA nucleotidyltransferase activity"/>
    <property type="evidence" value="ECO:0007669"/>
    <property type="project" value="InterPro"/>
</dbReference>
<reference evidence="21 22" key="1">
    <citation type="journal article" date="2015" name="Nat. Commun.">
        <title>Production of butyrate from lysine and the Amadori product fructoselysine by a human gut commensal.</title>
        <authorList>
            <person name="Bui T.P."/>
            <person name="Ritari J."/>
            <person name="Boeren S."/>
            <person name="de Waard P."/>
            <person name="Plugge C.M."/>
            <person name="de Vos W.M."/>
        </authorList>
    </citation>
    <scope>NUCLEOTIDE SEQUENCE [LARGE SCALE GENOMIC DNA]</scope>
    <source>
        <strain evidence="21 22">AF211</strain>
    </source>
</reference>
<evidence type="ECO:0000256" key="5">
    <source>
        <dbReference type="ARBA" id="ARBA00022679"/>
    </source>
</evidence>
<comment type="catalytic activity">
    <reaction evidence="10 19">
        <text>[ThiI sulfur-carrier protein]-S-sulfanyl-L-cysteine + a uridine in tRNA + 2 reduced [2Fe-2S]-[ferredoxin] + ATP + H(+) = [ThiI sulfur-carrier protein]-L-cysteine + a 4-thiouridine in tRNA + 2 oxidized [2Fe-2S]-[ferredoxin] + AMP + diphosphate</text>
        <dbReference type="Rhea" id="RHEA:24176"/>
        <dbReference type="Rhea" id="RHEA-COMP:10000"/>
        <dbReference type="Rhea" id="RHEA-COMP:10001"/>
        <dbReference type="Rhea" id="RHEA-COMP:13337"/>
        <dbReference type="Rhea" id="RHEA-COMP:13338"/>
        <dbReference type="Rhea" id="RHEA-COMP:13339"/>
        <dbReference type="Rhea" id="RHEA-COMP:13340"/>
        <dbReference type="ChEBI" id="CHEBI:15378"/>
        <dbReference type="ChEBI" id="CHEBI:29950"/>
        <dbReference type="ChEBI" id="CHEBI:30616"/>
        <dbReference type="ChEBI" id="CHEBI:33019"/>
        <dbReference type="ChEBI" id="CHEBI:33737"/>
        <dbReference type="ChEBI" id="CHEBI:33738"/>
        <dbReference type="ChEBI" id="CHEBI:61963"/>
        <dbReference type="ChEBI" id="CHEBI:65315"/>
        <dbReference type="ChEBI" id="CHEBI:136798"/>
        <dbReference type="ChEBI" id="CHEBI:456215"/>
        <dbReference type="EC" id="2.8.1.4"/>
    </reaction>
</comment>
<feature type="domain" description="THUMP" evidence="20">
    <location>
        <begin position="61"/>
        <end position="166"/>
    </location>
</feature>
<evidence type="ECO:0000256" key="10">
    <source>
        <dbReference type="ARBA" id="ARBA00050570"/>
    </source>
</evidence>
<keyword evidence="22" id="KW-1185">Reference proteome</keyword>
<dbReference type="Pfam" id="PF02926">
    <property type="entry name" value="THUMP"/>
    <property type="match status" value="1"/>
</dbReference>
<dbReference type="InterPro" id="IPR049962">
    <property type="entry name" value="THUMP_ThiI"/>
</dbReference>
<evidence type="ECO:0000256" key="19">
    <source>
        <dbReference type="HAMAP-Rule" id="MF_00021"/>
    </source>
</evidence>
<dbReference type="STRING" id="1297617.IB211_00336"/>
<organism evidence="21 22">
    <name type="scientific">Intestinimonas butyriciproducens</name>
    <dbReference type="NCBI Taxonomy" id="1297617"/>
    <lineage>
        <taxon>Bacteria</taxon>
        <taxon>Bacillati</taxon>
        <taxon>Bacillota</taxon>
        <taxon>Clostridia</taxon>
        <taxon>Eubacteriales</taxon>
        <taxon>Intestinimonas</taxon>
    </lineage>
</organism>
<evidence type="ECO:0000256" key="8">
    <source>
        <dbReference type="ARBA" id="ARBA00022884"/>
    </source>
</evidence>
<name>A0A0S2W050_9FIRM</name>
<evidence type="ECO:0000256" key="18">
    <source>
        <dbReference type="ARBA" id="ARBA00080570"/>
    </source>
</evidence>
<evidence type="ECO:0000256" key="4">
    <source>
        <dbReference type="ARBA" id="ARBA00022555"/>
    </source>
</evidence>
<dbReference type="InterPro" id="IPR014729">
    <property type="entry name" value="Rossmann-like_a/b/a_fold"/>
</dbReference>
<comment type="catalytic activity">
    <reaction evidence="11 19">
        <text>[ThiS sulfur-carrier protein]-C-terminal Gly-Gly-AMP + S-sulfanyl-L-cysteinyl-[cysteine desulfurase] + AH2 = [ThiS sulfur-carrier protein]-C-terminal-Gly-aminoethanethioate + L-cysteinyl-[cysteine desulfurase] + A + AMP + 2 H(+)</text>
        <dbReference type="Rhea" id="RHEA:43340"/>
        <dbReference type="Rhea" id="RHEA-COMP:12157"/>
        <dbReference type="Rhea" id="RHEA-COMP:12158"/>
        <dbReference type="Rhea" id="RHEA-COMP:12910"/>
        <dbReference type="Rhea" id="RHEA-COMP:19908"/>
        <dbReference type="ChEBI" id="CHEBI:13193"/>
        <dbReference type="ChEBI" id="CHEBI:15378"/>
        <dbReference type="ChEBI" id="CHEBI:17499"/>
        <dbReference type="ChEBI" id="CHEBI:29950"/>
        <dbReference type="ChEBI" id="CHEBI:61963"/>
        <dbReference type="ChEBI" id="CHEBI:90618"/>
        <dbReference type="ChEBI" id="CHEBI:232372"/>
        <dbReference type="ChEBI" id="CHEBI:456215"/>
    </reaction>
</comment>
<evidence type="ECO:0000256" key="13">
    <source>
        <dbReference type="ARBA" id="ARBA00061472"/>
    </source>
</evidence>